<dbReference type="Pfam" id="PF05721">
    <property type="entry name" value="PhyH"/>
    <property type="match status" value="1"/>
</dbReference>
<dbReference type="SUPFAM" id="SSF51197">
    <property type="entry name" value="Clavaminate synthase-like"/>
    <property type="match status" value="1"/>
</dbReference>
<feature type="non-terminal residue" evidence="1">
    <location>
        <position position="1"/>
    </location>
</feature>
<dbReference type="Gene3D" id="2.60.120.620">
    <property type="entry name" value="q2cbj1_9rhob like domain"/>
    <property type="match status" value="1"/>
</dbReference>
<evidence type="ECO:0000313" key="1">
    <source>
        <dbReference type="EMBL" id="SVE52294.1"/>
    </source>
</evidence>
<proteinExistence type="predicted"/>
<gene>
    <name evidence="1" type="ORF">METZ01_LOCUS505148</name>
</gene>
<sequence>LITFDDTRHEQFMTQGYLRLGKVASAGQLRGLQQRIDDIMLGRVCYENIRLQLFDEETGELRRTMGNEVASLTYRRIDDLEQDPLFLGYMQHPVFEGIARRYVGEQVSVFRSMFMNKPAHWTQELAWHQDVGSGWGIDCDPIV</sequence>
<protein>
    <submittedName>
        <fullName evidence="1">Uncharacterized protein</fullName>
    </submittedName>
</protein>
<accession>A0A383E6T5</accession>
<feature type="non-terminal residue" evidence="1">
    <location>
        <position position="143"/>
    </location>
</feature>
<dbReference type="InterPro" id="IPR008775">
    <property type="entry name" value="Phytyl_CoA_dOase-like"/>
</dbReference>
<dbReference type="EMBL" id="UINC01223201">
    <property type="protein sequence ID" value="SVE52294.1"/>
    <property type="molecule type" value="Genomic_DNA"/>
</dbReference>
<dbReference type="AlphaFoldDB" id="A0A383E6T5"/>
<organism evidence="1">
    <name type="scientific">marine metagenome</name>
    <dbReference type="NCBI Taxonomy" id="408172"/>
    <lineage>
        <taxon>unclassified sequences</taxon>
        <taxon>metagenomes</taxon>
        <taxon>ecological metagenomes</taxon>
    </lineage>
</organism>
<name>A0A383E6T5_9ZZZZ</name>
<reference evidence="1" key="1">
    <citation type="submission" date="2018-05" db="EMBL/GenBank/DDBJ databases">
        <authorList>
            <person name="Lanie J.A."/>
            <person name="Ng W.-L."/>
            <person name="Kazmierczak K.M."/>
            <person name="Andrzejewski T.M."/>
            <person name="Davidsen T.M."/>
            <person name="Wayne K.J."/>
            <person name="Tettelin H."/>
            <person name="Glass J.I."/>
            <person name="Rusch D."/>
            <person name="Podicherti R."/>
            <person name="Tsui H.-C.T."/>
            <person name="Winkler M.E."/>
        </authorList>
    </citation>
    <scope>NUCLEOTIDE SEQUENCE</scope>
</reference>